<dbReference type="GO" id="GO:0031436">
    <property type="term" value="C:BRCA1-BARD1 complex"/>
    <property type="evidence" value="ECO:0007669"/>
    <property type="project" value="TreeGrafter"/>
</dbReference>
<dbReference type="PANTHER" id="PTHR24171:SF8">
    <property type="entry name" value="BRCA1-ASSOCIATED RING DOMAIN PROTEIN 1"/>
    <property type="match status" value="1"/>
</dbReference>
<proteinExistence type="predicted"/>
<evidence type="ECO:0000313" key="4">
    <source>
        <dbReference type="EMBL" id="KAJ1168900.1"/>
    </source>
</evidence>
<protein>
    <submittedName>
        <fullName evidence="4">Uncharacterized protein</fullName>
    </submittedName>
</protein>
<dbReference type="PROSITE" id="PS50088">
    <property type="entry name" value="ANK_REPEAT"/>
    <property type="match status" value="1"/>
</dbReference>
<evidence type="ECO:0000256" key="2">
    <source>
        <dbReference type="ARBA" id="ARBA00023043"/>
    </source>
</evidence>
<reference evidence="4" key="1">
    <citation type="journal article" date="2022" name="bioRxiv">
        <title>Sequencing and chromosome-scale assembly of the giantPleurodeles waltlgenome.</title>
        <authorList>
            <person name="Brown T."/>
            <person name="Elewa A."/>
            <person name="Iarovenko S."/>
            <person name="Subramanian E."/>
            <person name="Araus A.J."/>
            <person name="Petzold A."/>
            <person name="Susuki M."/>
            <person name="Suzuki K.-i.T."/>
            <person name="Hayashi T."/>
            <person name="Toyoda A."/>
            <person name="Oliveira C."/>
            <person name="Osipova E."/>
            <person name="Leigh N.D."/>
            <person name="Simon A."/>
            <person name="Yun M.H."/>
        </authorList>
    </citation>
    <scope>NUCLEOTIDE SEQUENCE</scope>
    <source>
        <strain evidence="4">20211129_DDA</strain>
        <tissue evidence="4">Liver</tissue>
    </source>
</reference>
<dbReference type="Proteomes" id="UP001066276">
    <property type="component" value="Chromosome 4_1"/>
</dbReference>
<evidence type="ECO:0000313" key="5">
    <source>
        <dbReference type="Proteomes" id="UP001066276"/>
    </source>
</evidence>
<dbReference type="Pfam" id="PF12796">
    <property type="entry name" value="Ank_2"/>
    <property type="match status" value="1"/>
</dbReference>
<dbReference type="InterPro" id="IPR002110">
    <property type="entry name" value="Ankyrin_rpt"/>
</dbReference>
<feature type="repeat" description="ANK" evidence="3">
    <location>
        <begin position="35"/>
        <end position="67"/>
    </location>
</feature>
<evidence type="ECO:0000256" key="3">
    <source>
        <dbReference type="PROSITE-ProRule" id="PRU00023"/>
    </source>
</evidence>
<keyword evidence="5" id="KW-1185">Reference proteome</keyword>
<sequence length="123" mass="14101">MKIGMELCLAVHNQDHDLLRAWYLAGADLDQGDYSNRTAMHIAVCKNYPETVDVLLRYGATPLTKDDWGATAVDEARTLGLTAIYNMFHPHFTEDVTTKEEFLRRKAEEMPEEDLLNESISYY</sequence>
<dbReference type="GO" id="GO:0070531">
    <property type="term" value="C:BRCA1-A complex"/>
    <property type="evidence" value="ECO:0007669"/>
    <property type="project" value="TreeGrafter"/>
</dbReference>
<name>A0AAV7SY78_PLEWA</name>
<organism evidence="4 5">
    <name type="scientific">Pleurodeles waltl</name>
    <name type="common">Iberian ribbed newt</name>
    <dbReference type="NCBI Taxonomy" id="8319"/>
    <lineage>
        <taxon>Eukaryota</taxon>
        <taxon>Metazoa</taxon>
        <taxon>Chordata</taxon>
        <taxon>Craniata</taxon>
        <taxon>Vertebrata</taxon>
        <taxon>Euteleostomi</taxon>
        <taxon>Amphibia</taxon>
        <taxon>Batrachia</taxon>
        <taxon>Caudata</taxon>
        <taxon>Salamandroidea</taxon>
        <taxon>Salamandridae</taxon>
        <taxon>Pleurodelinae</taxon>
        <taxon>Pleurodeles</taxon>
    </lineage>
</organism>
<dbReference type="AlphaFoldDB" id="A0AAV7SY78"/>
<dbReference type="Gene3D" id="1.25.40.20">
    <property type="entry name" value="Ankyrin repeat-containing domain"/>
    <property type="match status" value="1"/>
</dbReference>
<dbReference type="EMBL" id="JANPWB010000007">
    <property type="protein sequence ID" value="KAJ1168900.1"/>
    <property type="molecule type" value="Genomic_DNA"/>
</dbReference>
<keyword evidence="1" id="KW-0677">Repeat</keyword>
<accession>A0AAV7SY78</accession>
<dbReference type="GO" id="GO:0085020">
    <property type="term" value="P:protein K6-linked ubiquitination"/>
    <property type="evidence" value="ECO:0007669"/>
    <property type="project" value="TreeGrafter"/>
</dbReference>
<keyword evidence="2 3" id="KW-0040">ANK repeat</keyword>
<comment type="caution">
    <text evidence="4">The sequence shown here is derived from an EMBL/GenBank/DDBJ whole genome shotgun (WGS) entry which is preliminary data.</text>
</comment>
<dbReference type="PANTHER" id="PTHR24171">
    <property type="entry name" value="ANKYRIN REPEAT DOMAIN-CONTAINING PROTEIN 39-RELATED"/>
    <property type="match status" value="1"/>
</dbReference>
<gene>
    <name evidence="4" type="ORF">NDU88_000812</name>
</gene>
<dbReference type="SUPFAM" id="SSF48403">
    <property type="entry name" value="Ankyrin repeat"/>
    <property type="match status" value="1"/>
</dbReference>
<dbReference type="GO" id="GO:0004842">
    <property type="term" value="F:ubiquitin-protein transferase activity"/>
    <property type="evidence" value="ECO:0007669"/>
    <property type="project" value="TreeGrafter"/>
</dbReference>
<dbReference type="InterPro" id="IPR036770">
    <property type="entry name" value="Ankyrin_rpt-contain_sf"/>
</dbReference>
<dbReference type="PROSITE" id="PS50297">
    <property type="entry name" value="ANK_REP_REGION"/>
    <property type="match status" value="1"/>
</dbReference>
<evidence type="ECO:0000256" key="1">
    <source>
        <dbReference type="ARBA" id="ARBA00022737"/>
    </source>
</evidence>